<feature type="domain" description="CusB-like beta-barrel" evidence="4">
    <location>
        <begin position="228"/>
        <end position="269"/>
    </location>
</feature>
<comment type="caution">
    <text evidence="5">The sequence shown here is derived from an EMBL/GenBank/DDBJ whole genome shotgun (WGS) entry which is preliminary data.</text>
</comment>
<evidence type="ECO:0000259" key="4">
    <source>
        <dbReference type="Pfam" id="PF25954"/>
    </source>
</evidence>
<evidence type="ECO:0000256" key="1">
    <source>
        <dbReference type="ARBA" id="ARBA00009477"/>
    </source>
</evidence>
<keyword evidence="2" id="KW-0175">Coiled coil</keyword>
<dbReference type="GO" id="GO:0015562">
    <property type="term" value="F:efflux transmembrane transporter activity"/>
    <property type="evidence" value="ECO:0007669"/>
    <property type="project" value="TreeGrafter"/>
</dbReference>
<gene>
    <name evidence="5" type="primary">mdtN_1</name>
    <name evidence="5" type="ORF">NNJEOMEG_00640</name>
</gene>
<reference evidence="5 6" key="1">
    <citation type="submission" date="2020-04" db="EMBL/GenBank/DDBJ databases">
        <authorList>
            <consortium name="Desulfovibrio sp. FSS-1 genome sequencing consortium"/>
            <person name="Shimoshige H."/>
            <person name="Kobayashi H."/>
            <person name="Maekawa T."/>
        </authorList>
    </citation>
    <scope>NUCLEOTIDE SEQUENCE [LARGE SCALE GENOMIC DNA]</scope>
    <source>
        <strain evidence="5 6">SIID29052-01</strain>
    </source>
</reference>
<dbReference type="Pfam" id="PF25954">
    <property type="entry name" value="Beta-barrel_RND_2"/>
    <property type="match status" value="1"/>
</dbReference>
<dbReference type="EMBL" id="BLTE01000002">
    <property type="protein sequence ID" value="GFK92813.1"/>
    <property type="molecule type" value="Genomic_DNA"/>
</dbReference>
<dbReference type="Gene3D" id="2.40.50.100">
    <property type="match status" value="1"/>
</dbReference>
<evidence type="ECO:0000256" key="3">
    <source>
        <dbReference type="SAM" id="Phobius"/>
    </source>
</evidence>
<dbReference type="GO" id="GO:1990281">
    <property type="term" value="C:efflux pump complex"/>
    <property type="evidence" value="ECO:0007669"/>
    <property type="project" value="TreeGrafter"/>
</dbReference>
<keyword evidence="3" id="KW-1133">Transmembrane helix</keyword>
<organism evidence="5 6">
    <name type="scientific">Fundidesulfovibrio magnetotacticus</name>
    <dbReference type="NCBI Taxonomy" id="2730080"/>
    <lineage>
        <taxon>Bacteria</taxon>
        <taxon>Pseudomonadati</taxon>
        <taxon>Thermodesulfobacteriota</taxon>
        <taxon>Desulfovibrionia</taxon>
        <taxon>Desulfovibrionales</taxon>
        <taxon>Desulfovibrionaceae</taxon>
        <taxon>Fundidesulfovibrio</taxon>
    </lineage>
</organism>
<keyword evidence="3" id="KW-0472">Membrane</keyword>
<dbReference type="InterPro" id="IPR058792">
    <property type="entry name" value="Beta-barrel_RND_2"/>
</dbReference>
<feature type="transmembrane region" description="Helical" evidence="3">
    <location>
        <begin position="7"/>
        <end position="27"/>
    </location>
</feature>
<dbReference type="Proteomes" id="UP000494245">
    <property type="component" value="Unassembled WGS sequence"/>
</dbReference>
<keyword evidence="6" id="KW-1185">Reference proteome</keyword>
<evidence type="ECO:0000256" key="2">
    <source>
        <dbReference type="SAM" id="Coils"/>
    </source>
</evidence>
<dbReference type="Gene3D" id="2.40.420.20">
    <property type="match status" value="1"/>
</dbReference>
<proteinExistence type="inferred from homology"/>
<sequence>MSRNRKRVLFAGVGGMVIVFVLIHLYFRPISVRVVEPAAQEALQVFGLGTVEARVLSKVGFKVNGLLRELKVDHADEVRAGQLLALLDSGEQENQVAKALANLDKAQANLNLAKASLKKSRTNLALKQQQSHRRQELKNKYVLAGEEAEVSLAAAQAAEAEVLLSEAEMAAAAASVKDAEAQLGLSREVLSQHFLVAPYDAVIIGRHKEIGTIMQAGEPVFTLVDPCTVWVRAFVDEAKAGYIEVGQLVEVRLRSLPGKRFPSKVARIDLESDRVGEERRIYVTWGDCPRDFHLGEQAEVVINSGLLDNVVLVSETLVFERDGSSGQIWTVEQGQLNKRRVIFGQSTLDGRLPVIQGMPEGAQVLAALPSGLRQGRKATVQSGGTP</sequence>
<keyword evidence="3" id="KW-0812">Transmembrane</keyword>
<dbReference type="InterPro" id="IPR006143">
    <property type="entry name" value="RND_pump_MFP"/>
</dbReference>
<dbReference type="Gene3D" id="2.40.30.170">
    <property type="match status" value="1"/>
</dbReference>
<comment type="similarity">
    <text evidence="1">Belongs to the membrane fusion protein (MFP) (TC 8.A.1) family.</text>
</comment>
<dbReference type="NCBIfam" id="TIGR01730">
    <property type="entry name" value="RND_mfp"/>
    <property type="match status" value="1"/>
</dbReference>
<evidence type="ECO:0000313" key="5">
    <source>
        <dbReference type="EMBL" id="GFK92813.1"/>
    </source>
</evidence>
<dbReference type="PANTHER" id="PTHR30469">
    <property type="entry name" value="MULTIDRUG RESISTANCE PROTEIN MDTA"/>
    <property type="match status" value="1"/>
</dbReference>
<feature type="coiled-coil region" evidence="2">
    <location>
        <begin position="89"/>
        <end position="123"/>
    </location>
</feature>
<name>A0A6V8LJB2_9BACT</name>
<evidence type="ECO:0000313" key="6">
    <source>
        <dbReference type="Proteomes" id="UP000494245"/>
    </source>
</evidence>
<accession>A0A6V8LJB2</accession>
<dbReference type="AlphaFoldDB" id="A0A6V8LJB2"/>
<reference evidence="5 6" key="2">
    <citation type="submission" date="2020-05" db="EMBL/GenBank/DDBJ databases">
        <title>Draft genome sequence of Desulfovibrio sp. strainFSS-1.</title>
        <authorList>
            <person name="Shimoshige H."/>
            <person name="Kobayashi H."/>
            <person name="Maekawa T."/>
        </authorList>
    </citation>
    <scope>NUCLEOTIDE SEQUENCE [LARGE SCALE GENOMIC DNA]</scope>
    <source>
        <strain evidence="5 6">SIID29052-01</strain>
    </source>
</reference>
<dbReference type="PANTHER" id="PTHR30469:SF20">
    <property type="entry name" value="EFFLUX RND TRANSPORTER PERIPLASMIC ADAPTOR SUBUNIT"/>
    <property type="match status" value="1"/>
</dbReference>
<dbReference type="SUPFAM" id="SSF111369">
    <property type="entry name" value="HlyD-like secretion proteins"/>
    <property type="match status" value="1"/>
</dbReference>
<protein>
    <submittedName>
        <fullName evidence="5">Multidrug resistance protein MdtN</fullName>
    </submittedName>
</protein>